<feature type="domain" description="PAS" evidence="2">
    <location>
        <begin position="6"/>
        <end position="72"/>
    </location>
</feature>
<sequence length="288" mass="30334">MTAAVPEFRAIFRDAPTALAVCTRGEVIVEANSAFAQLLGRTVGDLADTELPACVHPGDRQILHGVCANTDIAAAGAERRVRIVHPDGSEHPVTVTASITTEAGVAVGCILRLDDASTGPVREAAPTSSPNHPATGLPDRRTFLDRCRRTTGEGNLIGTQTAVTVVAVQDFTTIETRFGRLVAEAVAIEMARRVTGTFHRVASGDTGTTACVAAGTFAVVSENTTLAKAVLVAERLRRETARPIHLTRRPLQCATSVVVSTITDNDDPATLLAAMIRDTLDHPSTSLQ</sequence>
<dbReference type="PANTHER" id="PTHR44757">
    <property type="entry name" value="DIGUANYLATE CYCLASE DGCP"/>
    <property type="match status" value="1"/>
</dbReference>
<evidence type="ECO:0000313" key="3">
    <source>
        <dbReference type="EMBL" id="KAA0016551.1"/>
    </source>
</evidence>
<dbReference type="InterPro" id="IPR000014">
    <property type="entry name" value="PAS"/>
</dbReference>
<dbReference type="Gene3D" id="3.30.450.20">
    <property type="entry name" value="PAS domain"/>
    <property type="match status" value="1"/>
</dbReference>
<dbReference type="InterPro" id="IPR052155">
    <property type="entry name" value="Biofilm_reg_signaling"/>
</dbReference>
<dbReference type="Pfam" id="PF00990">
    <property type="entry name" value="GGDEF"/>
    <property type="match status" value="1"/>
</dbReference>
<dbReference type="InterPro" id="IPR000160">
    <property type="entry name" value="GGDEF_dom"/>
</dbReference>
<dbReference type="Pfam" id="PF13188">
    <property type="entry name" value="PAS_8"/>
    <property type="match status" value="1"/>
</dbReference>
<protein>
    <submittedName>
        <fullName evidence="3">PAS domain S-box protein</fullName>
    </submittedName>
</protein>
<comment type="caution">
    <text evidence="3">The sequence shown here is derived from an EMBL/GenBank/DDBJ whole genome shotgun (WGS) entry which is preliminary data.</text>
</comment>
<accession>A0A5A7S445</accession>
<dbReference type="Proteomes" id="UP000322244">
    <property type="component" value="Unassembled WGS sequence"/>
</dbReference>
<dbReference type="SUPFAM" id="SSF55785">
    <property type="entry name" value="PYP-like sensor domain (PAS domain)"/>
    <property type="match status" value="1"/>
</dbReference>
<feature type="region of interest" description="Disordered" evidence="1">
    <location>
        <begin position="119"/>
        <end position="139"/>
    </location>
</feature>
<dbReference type="AlphaFoldDB" id="A0A5A7S445"/>
<dbReference type="Gene3D" id="3.30.70.270">
    <property type="match status" value="1"/>
</dbReference>
<dbReference type="NCBIfam" id="TIGR00229">
    <property type="entry name" value="sensory_box"/>
    <property type="match status" value="1"/>
</dbReference>
<dbReference type="RefSeq" id="WP_149433176.1">
    <property type="nucleotide sequence ID" value="NZ_VLNY01000026.1"/>
</dbReference>
<dbReference type="InterPro" id="IPR035965">
    <property type="entry name" value="PAS-like_dom_sf"/>
</dbReference>
<dbReference type="EMBL" id="VLNY01000026">
    <property type="protein sequence ID" value="KAA0016551.1"/>
    <property type="molecule type" value="Genomic_DNA"/>
</dbReference>
<dbReference type="SUPFAM" id="SSF55073">
    <property type="entry name" value="Nucleotide cyclase"/>
    <property type="match status" value="1"/>
</dbReference>
<evidence type="ECO:0000259" key="2">
    <source>
        <dbReference type="SMART" id="SM00091"/>
    </source>
</evidence>
<dbReference type="SMART" id="SM00091">
    <property type="entry name" value="PAS"/>
    <property type="match status" value="1"/>
</dbReference>
<keyword evidence="4" id="KW-1185">Reference proteome</keyword>
<evidence type="ECO:0000313" key="4">
    <source>
        <dbReference type="Proteomes" id="UP000322244"/>
    </source>
</evidence>
<dbReference type="OrthoDB" id="319881at2"/>
<dbReference type="InterPro" id="IPR043128">
    <property type="entry name" value="Rev_trsase/Diguanyl_cyclase"/>
</dbReference>
<gene>
    <name evidence="3" type="ORF">FOY51_26005</name>
</gene>
<dbReference type="InterPro" id="IPR029787">
    <property type="entry name" value="Nucleotide_cyclase"/>
</dbReference>
<dbReference type="PANTHER" id="PTHR44757:SF2">
    <property type="entry name" value="BIOFILM ARCHITECTURE MAINTENANCE PROTEIN MBAA"/>
    <property type="match status" value="1"/>
</dbReference>
<organism evidence="3 4">
    <name type="scientific">Antrihabitans cavernicola</name>
    <dbReference type="NCBI Taxonomy" id="2495913"/>
    <lineage>
        <taxon>Bacteria</taxon>
        <taxon>Bacillati</taxon>
        <taxon>Actinomycetota</taxon>
        <taxon>Actinomycetes</taxon>
        <taxon>Mycobacteriales</taxon>
        <taxon>Nocardiaceae</taxon>
        <taxon>Antrihabitans</taxon>
    </lineage>
</organism>
<name>A0A5A7S445_9NOCA</name>
<dbReference type="CDD" id="cd00130">
    <property type="entry name" value="PAS"/>
    <property type="match status" value="1"/>
</dbReference>
<proteinExistence type="predicted"/>
<evidence type="ECO:0000256" key="1">
    <source>
        <dbReference type="SAM" id="MobiDB-lite"/>
    </source>
</evidence>
<reference evidence="3 4" key="1">
    <citation type="submission" date="2019-07" db="EMBL/GenBank/DDBJ databases">
        <title>Rhodococcus cavernicolus sp. nov., isolated from a cave.</title>
        <authorList>
            <person name="Lee S.D."/>
        </authorList>
    </citation>
    <scope>NUCLEOTIDE SEQUENCE [LARGE SCALE GENOMIC DNA]</scope>
    <source>
        <strain evidence="3 4">C1-24</strain>
    </source>
</reference>